<dbReference type="Gene3D" id="3.30.300.30">
    <property type="match status" value="3"/>
</dbReference>
<dbReference type="Gene3D" id="3.40.50.12780">
    <property type="entry name" value="N-terminal domain of ligase-like"/>
    <property type="match status" value="3"/>
</dbReference>
<keyword evidence="2" id="KW-0596">Phosphopantetheine</keyword>
<accession>A0AAE3VU03</accession>
<dbReference type="SUPFAM" id="SSF56601">
    <property type="entry name" value="beta-lactamase/transpeptidase-like"/>
    <property type="match status" value="1"/>
</dbReference>
<dbReference type="PANTHER" id="PTHR45527">
    <property type="entry name" value="NONRIBOSOMAL PEPTIDE SYNTHETASE"/>
    <property type="match status" value="1"/>
</dbReference>
<dbReference type="GO" id="GO:0072330">
    <property type="term" value="P:monocarboxylic acid biosynthetic process"/>
    <property type="evidence" value="ECO:0007669"/>
    <property type="project" value="UniProtKB-ARBA"/>
</dbReference>
<dbReference type="InterPro" id="IPR001242">
    <property type="entry name" value="Condensation_dom"/>
</dbReference>
<proteinExistence type="predicted"/>
<evidence type="ECO:0000256" key="2">
    <source>
        <dbReference type="ARBA" id="ARBA00022450"/>
    </source>
</evidence>
<evidence type="ECO:0000256" key="1">
    <source>
        <dbReference type="ARBA" id="ARBA00001957"/>
    </source>
</evidence>
<dbReference type="InterPro" id="IPR020845">
    <property type="entry name" value="AMP-binding_CS"/>
</dbReference>
<dbReference type="PROSITE" id="PS00012">
    <property type="entry name" value="PHOSPHOPANTETHEINE"/>
    <property type="match status" value="2"/>
</dbReference>
<comment type="cofactor">
    <cofactor evidence="1">
        <name>pantetheine 4'-phosphate</name>
        <dbReference type="ChEBI" id="CHEBI:47942"/>
    </cofactor>
</comment>
<comment type="caution">
    <text evidence="6">The sequence shown here is derived from an EMBL/GenBank/DDBJ whole genome shotgun (WGS) entry which is preliminary data.</text>
</comment>
<dbReference type="Gene3D" id="3.30.559.10">
    <property type="entry name" value="Chloramphenicol acetyltransferase-like domain"/>
    <property type="match status" value="3"/>
</dbReference>
<dbReference type="Pfam" id="PF00550">
    <property type="entry name" value="PP-binding"/>
    <property type="match status" value="3"/>
</dbReference>
<dbReference type="FunFam" id="1.10.1200.10:FF:000016">
    <property type="entry name" value="Non-ribosomal peptide synthase"/>
    <property type="match status" value="1"/>
</dbReference>
<dbReference type="NCBIfam" id="TIGR01733">
    <property type="entry name" value="AA-adenyl-dom"/>
    <property type="match status" value="3"/>
</dbReference>
<feature type="domain" description="Carrier" evidence="5">
    <location>
        <begin position="1972"/>
        <end position="2046"/>
    </location>
</feature>
<dbReference type="CDD" id="cd05930">
    <property type="entry name" value="A_NRPS"/>
    <property type="match status" value="2"/>
</dbReference>
<evidence type="ECO:0000259" key="5">
    <source>
        <dbReference type="PROSITE" id="PS50075"/>
    </source>
</evidence>
<reference evidence="6 7" key="1">
    <citation type="submission" date="2023-07" db="EMBL/GenBank/DDBJ databases">
        <title>Sequencing the genomes of 1000 actinobacteria strains.</title>
        <authorList>
            <person name="Klenk H.-P."/>
        </authorList>
    </citation>
    <scope>NUCLEOTIDE SEQUENCE [LARGE SCALE GENOMIC DNA]</scope>
    <source>
        <strain evidence="6 7">DSM 44709</strain>
    </source>
</reference>
<dbReference type="PANTHER" id="PTHR45527:SF1">
    <property type="entry name" value="FATTY ACID SYNTHASE"/>
    <property type="match status" value="1"/>
</dbReference>
<dbReference type="InterPro" id="IPR025110">
    <property type="entry name" value="AMP-bd_C"/>
</dbReference>
<gene>
    <name evidence="6" type="ORF">J2S42_000577</name>
</gene>
<feature type="region of interest" description="Disordered" evidence="4">
    <location>
        <begin position="3401"/>
        <end position="3426"/>
    </location>
</feature>
<dbReference type="InterPro" id="IPR012338">
    <property type="entry name" value="Beta-lactam/transpept-like"/>
</dbReference>
<dbReference type="NCBIfam" id="NF003417">
    <property type="entry name" value="PRK04813.1"/>
    <property type="match status" value="3"/>
</dbReference>
<organism evidence="6 7">
    <name type="scientific">Catenuloplanes indicus</name>
    <dbReference type="NCBI Taxonomy" id="137267"/>
    <lineage>
        <taxon>Bacteria</taxon>
        <taxon>Bacillati</taxon>
        <taxon>Actinomycetota</taxon>
        <taxon>Actinomycetes</taxon>
        <taxon>Micromonosporales</taxon>
        <taxon>Micromonosporaceae</taxon>
        <taxon>Catenuloplanes</taxon>
    </lineage>
</organism>
<dbReference type="Pfam" id="PF00668">
    <property type="entry name" value="Condensation"/>
    <property type="match status" value="4"/>
</dbReference>
<sequence length="3426" mass="362868">MTMPNQPDPRGELLRRRLAGAAAGDRAGIPRVPRTGPLPLSDGQRQMWFLHRLDPDSTEYHLPLALRLRGPLDVAALGRAWAATIARHDILRTRYVVVDGVPAQVVDPPTGAGLPDGEPAGTPFDLAAEWPIRAGLRRLADDDHVLSLVVHHICWDAWSFGVLAADLAAAYRGEPLPAPDIQYADYAAWQRAQVTDRQLGYWRSRLDGIEPLDLPTDRPRPAVRGHAGAAASFVVPARTVARLDALGATPFVVLLTAFAVLLSRYTGRTDVPIGTVVSARTRPELEHLIGYGINTLVMRAVWDGPESFAELVRRVRATVLDAYDHQAAPFARLVDALQPGRDLSRTPLFQAAYTTHAGTGGLLRLPGVTAEPYGPGEPVAKWDLELQTRQDPDGTVHGRLIYPTALFDAPTVDRMARQLACLLDRAAADPAAPADAIDVLDEAERAVTLGAPAAPAPPVPARSVPEAFAARAAAAPDATAVLHGDARLSYAQLDARAEAVARRLRALGAGPQAPVAVLLERDLDLVPALLGVLRTGAGYLPLDPAHPVERLRRIAGGSGATVLVTAPTLRDTAARCHDGAVLVLGEDGAEAAGPPAAIDPDSLMYVIHTSGSTGRPKGVCVTHAAVHRLVRTAQEHLRAGPGDVWALCHSYAFDVSVFEIWGALLTGGAVSVVPQRTTRSPDDLLDLLIAHRVTVLSQTPSAFGGLVAAAGAGDPRVGRLPVRAVVLAGENLDVPSLRPWVARAGLERTALLNMYGITETTVHATVHRITAADLDPAAAGSPIGVPLPDLTIRLLDAGGRPVPIGVPGEIHVGGPGLARGYLGRPDLTAARFVPDPYGPPGSRMYRSGDLALRTADGRLRFLRRADDQVKIRGYRVEPGEIRAVLRAHPAVRDAVVVAADGRLLAYVVGDGVDGLRAHCAGLLPAYMVPAAIVPLEAFPLTANGKLDTGRLPAPDRGALTGPAGYAAPESAEQERMAAVWRAVLGVDRVGVQDGFFDLGGDSIRAVALIGRLREAGFDVTVRDVFAHRTVAALCALASGRRAPTVPVVAPFALIGAQDRRLLPDGLTDAYPMLRTQVGMVADMLAGHRPGNYHNVASARIRDGRPCDPDALRAAARLLVARHEALRTSFDLHTCAAPMQLVHAHAELPVDVRDLRGRDADAVRRALEEFHAAERARPFDLAAAPMMRLTAHLADDGWWLSITEFHAVVEGWSYHSLIRELLTCYRALRAGEQPRLDPLPAVRFADAVAGELRALASADDRAYWADVPPPVTLPAAWGAPGESESYWEHVPFADLVPGLRALAAAAGASLKSVIVAAHGAVLSRLTHRGEFSTGLVTHIRPEAAGAEQVLGMHLNTVPFAVPRGGRTWRELVAAVFARETAMWPHRFFPMPEMQRLAGGARPVDVLLNYVDFDELLPDGDTLDLASAMTPGTTEFDLAVTTVGGRVSLKSHTRVLARAHGRRLAGMYRSVLEAMAADPDGDAHPVFGPAAVAGHPVTAFPPRSVPETVADRAAGRPDAIAVECGDVRLSYRDLDGYADRVAARLRTLGVGPESVVAVCCPRGPGLVAALLGVWKAGGAYLPIDAATPAPRVEALIADSGAAVLVDTAFLAALPDGPAPAHRHVPDPDQLAYVIYTSGSTGRPKGVQVTHRGLAGHLHWAADALAGRGHDGAPLFSPVAFDLVVPNLWAPLMTGQRLWLWPDGEDLSALGDALSAAAPFSFVKLTPGHLELLLGRLGPRGTAALAPLLLVAGEALPGALAGRLAGLGAEIVNEYGPTETTVGATVHTVTGPVAGTVPIGRPLPNVTVHVLDAALRPVPAGVTGELYVGGTGVARGYLGRPDLTARRFVPGPGGSRLYRTGDLVSVDAHGALEFAGRVDDQVKIRGFRVEPAEVEAALRALPGVAEARVVAREGRLIGYVTGPADAGAAREALSRTVPDHLVPDVIVPLAAMPLTANGKLDRAALPAPAVPDRVAPRSPAEGRMAEVWRGALGVARVGVHDDFFSLGGDSIRAVAIVGPLRAAGFDVTVRDVFDRRTVAGLCALAESRPAAADDPPVAPFALIGADDRARLPGGLTDAYPMARTQAGMIAEMLADDTLHRYHSVTTFRIRDAVPFAVAALRAAARLVAGRHEALRTSFDLGGYTVPMQLVHAEAEIPVGVHEGTDLRAFQARERARPFDVSRPPLLRLAVHLAPGGGWWLTVVRCHAITEGWSFYNLLTELLDAYRAIRDGHRPAPPPRASVRYADFVARELRALASAEHRAHWTRTVAAHPRFALPAAWADPVSPRERYRLRVPFADLEDRLRALARDARASLKSVLLAAHLTVLGRLTPERSFLTGLVCDARPEAAGAEHVHGMYLNTVPFVHRHGTGSWRELVADVFAQEVAIWPHRHFPMPEMQRIAGGGRLVGVSFNYLDFDQLDAAQVDVGATLSDGNTEFDLAVTTLRGQVGISGHTRVLGRDRADRLAAMYRAVLEAMASGEPEVPLPPEDVAVLDALRRPAPPAPARSVPEAVAAVVADRPAAVAVRTGTSTLSYAELDRFAGRIAYRLRRAGAGPETVVAVRLERGPGLAAALLGVWKAGGAYLPIDPATPPGRARLLCADAGAAVEVDEAFLAGLGEEEWHGMPHPDQLAYVVYTSGSTGRPKGVQITHRGLANRVATGPLTARDRVLQKTSIGFDAAGWELFAPLVCGASVVMAPPGAERDPAALVRAVAEHDVTVLQVVPSVLRLLVETPGWRACTALRLLTVAGEPLDAELCQRFLDLRQARIWNTYGPTEAAIDVTAHRFTPRQVTGPVPIGRPLPGVSVHVLDAGRCPVPVGVPGELYVGGPGVARGYLGRPDLTARRFVPGPGGSRLYRTGDLVVVRADGTLEFAGRTDDQIKINGVRVEPGEVAAALCRLPSIAAAAVLPWQGRLAAYLVPAGPELPGDRTLRRELAGTLPDVMIPAAFVALPALPLTASGKLDRRALPEPRTAHAHAYVPPSTPAERALAEVCAGVLGRERIGAHDPVLAGADSLTLIRLIAAARRAGLPLTLRLLYEHDTLSDLAAALPPVPAPTAIPAPPSSPTSTRGRRMTPDVFDPAALTAAMARHDVPGVSVALLRGGEVAHLAGYGVTAADRPEPVTARTPFQVASISKHVTMLGVLRLVADGVLNLDADINRYLTSWQVPGGAVITLRELVSHQAGLSHVPATNYLPGEPMPSIVQLLTADPPVRAVHRAGDVFKKTNINYSVLEQLLTDVTGERFGALLQRLVLDPLEMTDSTFDQDRPHRPAPPVAVGHDERGTPIPGRWRVRNEVAAGGLWSSARDLTRVAIAIRRSVRGEPDAPLPRPLAQQMITVWHPGSFYGLGTVVDPSSGDVEYGHGGRTVGFRCVSVTLAGSGDGLIVLANGENGKRAQTALVESLRRTDASVGTSPSGRAWAEAPDEPVEAVR</sequence>
<dbReference type="GO" id="GO:0008610">
    <property type="term" value="P:lipid biosynthetic process"/>
    <property type="evidence" value="ECO:0007669"/>
    <property type="project" value="UniProtKB-ARBA"/>
</dbReference>
<dbReference type="SUPFAM" id="SSF56801">
    <property type="entry name" value="Acetyl-CoA synthetase-like"/>
    <property type="match status" value="3"/>
</dbReference>
<dbReference type="Gene3D" id="1.10.1200.10">
    <property type="entry name" value="ACP-like"/>
    <property type="match status" value="3"/>
</dbReference>
<evidence type="ECO:0000256" key="3">
    <source>
        <dbReference type="ARBA" id="ARBA00022553"/>
    </source>
</evidence>
<dbReference type="CDD" id="cd19531">
    <property type="entry name" value="LCL_NRPS-like"/>
    <property type="match status" value="1"/>
</dbReference>
<dbReference type="InterPro" id="IPR000873">
    <property type="entry name" value="AMP-dep_synth/lig_dom"/>
</dbReference>
<dbReference type="PROSITE" id="PS00455">
    <property type="entry name" value="AMP_BINDING"/>
    <property type="match status" value="3"/>
</dbReference>
<dbReference type="InterPro" id="IPR009081">
    <property type="entry name" value="PP-bd_ACP"/>
</dbReference>
<dbReference type="Pfam" id="PF13193">
    <property type="entry name" value="AMP-binding_C"/>
    <property type="match status" value="3"/>
</dbReference>
<dbReference type="Pfam" id="PF00144">
    <property type="entry name" value="Beta-lactamase"/>
    <property type="match status" value="1"/>
</dbReference>
<dbReference type="SUPFAM" id="SSF52777">
    <property type="entry name" value="CoA-dependent acyltransferases"/>
    <property type="match status" value="6"/>
</dbReference>
<feature type="domain" description="Carrier" evidence="5">
    <location>
        <begin position="967"/>
        <end position="1041"/>
    </location>
</feature>
<dbReference type="RefSeq" id="WP_307234897.1">
    <property type="nucleotide sequence ID" value="NZ_JAUSUZ010000001.1"/>
</dbReference>
<dbReference type="Gene3D" id="3.40.710.10">
    <property type="entry name" value="DD-peptidase/beta-lactamase superfamily"/>
    <property type="match status" value="1"/>
</dbReference>
<keyword evidence="7" id="KW-1185">Reference proteome</keyword>
<keyword evidence="3" id="KW-0597">Phosphoprotein</keyword>
<dbReference type="GO" id="GO:0031177">
    <property type="term" value="F:phosphopantetheine binding"/>
    <property type="evidence" value="ECO:0007669"/>
    <property type="project" value="InterPro"/>
</dbReference>
<dbReference type="InterPro" id="IPR045851">
    <property type="entry name" value="AMP-bd_C_sf"/>
</dbReference>
<feature type="domain" description="Carrier" evidence="5">
    <location>
        <begin position="2976"/>
        <end position="3049"/>
    </location>
</feature>
<protein>
    <submittedName>
        <fullName evidence="6">Amino acid adenylation domain-containing protein</fullName>
    </submittedName>
</protein>
<name>A0AAE3VU03_9ACTN</name>
<dbReference type="Gene3D" id="3.30.559.30">
    <property type="entry name" value="Nonribosomal peptide synthetase, condensation domain"/>
    <property type="match status" value="3"/>
</dbReference>
<dbReference type="InterPro" id="IPR042099">
    <property type="entry name" value="ANL_N_sf"/>
</dbReference>
<evidence type="ECO:0000313" key="7">
    <source>
        <dbReference type="Proteomes" id="UP001240236"/>
    </source>
</evidence>
<dbReference type="InterPro" id="IPR001466">
    <property type="entry name" value="Beta-lactam-related"/>
</dbReference>
<feature type="compositionally biased region" description="Acidic residues" evidence="4">
    <location>
        <begin position="3417"/>
        <end position="3426"/>
    </location>
</feature>
<dbReference type="FunFam" id="3.40.50.12780:FF:000012">
    <property type="entry name" value="Non-ribosomal peptide synthetase"/>
    <property type="match status" value="1"/>
</dbReference>
<dbReference type="EMBL" id="JAUSUZ010000001">
    <property type="protein sequence ID" value="MDQ0363908.1"/>
    <property type="molecule type" value="Genomic_DNA"/>
</dbReference>
<dbReference type="InterPro" id="IPR023213">
    <property type="entry name" value="CAT-like_dom_sf"/>
</dbReference>
<dbReference type="InterPro" id="IPR006162">
    <property type="entry name" value="Ppantetheine_attach_site"/>
</dbReference>
<dbReference type="SUPFAM" id="SSF47336">
    <property type="entry name" value="ACP-like"/>
    <property type="match status" value="3"/>
</dbReference>
<dbReference type="GO" id="GO:0043041">
    <property type="term" value="P:amino acid activation for nonribosomal peptide biosynthetic process"/>
    <property type="evidence" value="ECO:0007669"/>
    <property type="project" value="TreeGrafter"/>
</dbReference>
<dbReference type="GO" id="GO:0003824">
    <property type="term" value="F:catalytic activity"/>
    <property type="evidence" value="ECO:0007669"/>
    <property type="project" value="InterPro"/>
</dbReference>
<dbReference type="FunFam" id="1.10.1200.10:FF:000005">
    <property type="entry name" value="Nonribosomal peptide synthetase 1"/>
    <property type="match status" value="1"/>
</dbReference>
<dbReference type="GO" id="GO:0005829">
    <property type="term" value="C:cytosol"/>
    <property type="evidence" value="ECO:0007669"/>
    <property type="project" value="TreeGrafter"/>
</dbReference>
<dbReference type="Proteomes" id="UP001240236">
    <property type="component" value="Unassembled WGS sequence"/>
</dbReference>
<dbReference type="SMART" id="SM00823">
    <property type="entry name" value="PKS_PP"/>
    <property type="match status" value="3"/>
</dbReference>
<dbReference type="InterPro" id="IPR036736">
    <property type="entry name" value="ACP-like_sf"/>
</dbReference>
<dbReference type="PROSITE" id="PS50075">
    <property type="entry name" value="CARRIER"/>
    <property type="match status" value="3"/>
</dbReference>
<dbReference type="GO" id="GO:0044550">
    <property type="term" value="P:secondary metabolite biosynthetic process"/>
    <property type="evidence" value="ECO:0007669"/>
    <property type="project" value="TreeGrafter"/>
</dbReference>
<dbReference type="Pfam" id="PF00501">
    <property type="entry name" value="AMP-binding"/>
    <property type="match status" value="3"/>
</dbReference>
<evidence type="ECO:0000313" key="6">
    <source>
        <dbReference type="EMBL" id="MDQ0363908.1"/>
    </source>
</evidence>
<feature type="region of interest" description="Disordered" evidence="4">
    <location>
        <begin position="3049"/>
        <end position="3069"/>
    </location>
</feature>
<evidence type="ECO:0000256" key="4">
    <source>
        <dbReference type="SAM" id="MobiDB-lite"/>
    </source>
</evidence>
<dbReference type="InterPro" id="IPR020806">
    <property type="entry name" value="PKS_PP-bd"/>
</dbReference>
<dbReference type="InterPro" id="IPR010071">
    <property type="entry name" value="AA_adenyl_dom"/>
</dbReference>
<feature type="compositionally biased region" description="Pro residues" evidence="4">
    <location>
        <begin position="3049"/>
        <end position="3060"/>
    </location>
</feature>
<feature type="region of interest" description="Disordered" evidence="4">
    <location>
        <begin position="3257"/>
        <end position="3282"/>
    </location>
</feature>